<feature type="compositionally biased region" description="Low complexity" evidence="1">
    <location>
        <begin position="104"/>
        <end position="115"/>
    </location>
</feature>
<dbReference type="AlphaFoldDB" id="A0A6J4KQ80"/>
<gene>
    <name evidence="2" type="ORF">AVDCRST_MAG89-1120</name>
</gene>
<evidence type="ECO:0000313" key="2">
    <source>
        <dbReference type="EMBL" id="CAA9311060.1"/>
    </source>
</evidence>
<feature type="non-terminal residue" evidence="2">
    <location>
        <position position="1"/>
    </location>
</feature>
<feature type="non-terminal residue" evidence="2">
    <location>
        <position position="133"/>
    </location>
</feature>
<proteinExistence type="predicted"/>
<feature type="region of interest" description="Disordered" evidence="1">
    <location>
        <begin position="92"/>
        <end position="133"/>
    </location>
</feature>
<sequence length="133" mass="15029">DRRGCPLRRKRLSWVRRYGTGVRDATGAGEKVLRGFRFSFFDDREGSHAFRTWFRRAGSDLRRAAASVRRQAAARAGRRHGQGNPRLQALAERAGRREHPGQRAAELPAVAAAPPGRHARFHPGRERADARRL</sequence>
<protein>
    <submittedName>
        <fullName evidence="2">Uncharacterized protein</fullName>
    </submittedName>
</protein>
<evidence type="ECO:0000256" key="1">
    <source>
        <dbReference type="SAM" id="MobiDB-lite"/>
    </source>
</evidence>
<reference evidence="2" key="1">
    <citation type="submission" date="2020-02" db="EMBL/GenBank/DDBJ databases">
        <authorList>
            <person name="Meier V. D."/>
        </authorList>
    </citation>
    <scope>NUCLEOTIDE SEQUENCE</scope>
    <source>
        <strain evidence="2">AVDCRST_MAG89</strain>
    </source>
</reference>
<feature type="compositionally biased region" description="Basic and acidic residues" evidence="1">
    <location>
        <begin position="123"/>
        <end position="133"/>
    </location>
</feature>
<name>A0A6J4KQ80_9BACT</name>
<dbReference type="EMBL" id="CADCTV010000247">
    <property type="protein sequence ID" value="CAA9311060.1"/>
    <property type="molecule type" value="Genomic_DNA"/>
</dbReference>
<organism evidence="2">
    <name type="scientific">uncultured Gemmatimonadota bacterium</name>
    <dbReference type="NCBI Taxonomy" id="203437"/>
    <lineage>
        <taxon>Bacteria</taxon>
        <taxon>Pseudomonadati</taxon>
        <taxon>Gemmatimonadota</taxon>
        <taxon>environmental samples</taxon>
    </lineage>
</organism>
<accession>A0A6J4KQ80</accession>